<evidence type="ECO:0000313" key="2">
    <source>
        <dbReference type="Proteomes" id="UP001482620"/>
    </source>
</evidence>
<dbReference type="EMBL" id="JAHRIQ010070893">
    <property type="protein sequence ID" value="MEQ2244298.1"/>
    <property type="molecule type" value="Genomic_DNA"/>
</dbReference>
<keyword evidence="2" id="KW-1185">Reference proteome</keyword>
<dbReference type="Proteomes" id="UP001482620">
    <property type="component" value="Unassembled WGS sequence"/>
</dbReference>
<comment type="caution">
    <text evidence="1">The sequence shown here is derived from an EMBL/GenBank/DDBJ whole genome shotgun (WGS) entry which is preliminary data.</text>
</comment>
<organism evidence="1 2">
    <name type="scientific">Ilyodon furcidens</name>
    <name type="common">goldbreast splitfin</name>
    <dbReference type="NCBI Taxonomy" id="33524"/>
    <lineage>
        <taxon>Eukaryota</taxon>
        <taxon>Metazoa</taxon>
        <taxon>Chordata</taxon>
        <taxon>Craniata</taxon>
        <taxon>Vertebrata</taxon>
        <taxon>Euteleostomi</taxon>
        <taxon>Actinopterygii</taxon>
        <taxon>Neopterygii</taxon>
        <taxon>Teleostei</taxon>
        <taxon>Neoteleostei</taxon>
        <taxon>Acanthomorphata</taxon>
        <taxon>Ovalentaria</taxon>
        <taxon>Atherinomorphae</taxon>
        <taxon>Cyprinodontiformes</taxon>
        <taxon>Goodeidae</taxon>
        <taxon>Ilyodon</taxon>
    </lineage>
</organism>
<gene>
    <name evidence="1" type="ORF">ILYODFUR_015628</name>
</gene>
<name>A0ABV0UKG3_9TELE</name>
<protein>
    <recommendedName>
        <fullName evidence="3">Bifunctional inhibitor/plant lipid transfer protein/seed storage helical domain-containing protein</fullName>
    </recommendedName>
</protein>
<sequence>MHLSLSFEYTAKRLSVSLGCNSPNAPMSAFKDPCCASIQTVKPFPFMCPVFTCEKQTGAPQPRRRGSKCLNFTATLAISRALILAAICESTSSIVPAGDKCIFDVLGSSDL</sequence>
<reference evidence="1 2" key="1">
    <citation type="submission" date="2021-06" db="EMBL/GenBank/DDBJ databases">
        <authorList>
            <person name="Palmer J.M."/>
        </authorList>
    </citation>
    <scope>NUCLEOTIDE SEQUENCE [LARGE SCALE GENOMIC DNA]</scope>
    <source>
        <strain evidence="2">if_2019</strain>
        <tissue evidence="1">Muscle</tissue>
    </source>
</reference>
<accession>A0ABV0UKG3</accession>
<evidence type="ECO:0008006" key="3">
    <source>
        <dbReference type="Google" id="ProtNLM"/>
    </source>
</evidence>
<proteinExistence type="predicted"/>
<evidence type="ECO:0000313" key="1">
    <source>
        <dbReference type="EMBL" id="MEQ2244298.1"/>
    </source>
</evidence>